<dbReference type="PROSITE" id="PS51318">
    <property type="entry name" value="TAT"/>
    <property type="match status" value="1"/>
</dbReference>
<reference evidence="2 3" key="2">
    <citation type="submission" date="2018-06" db="EMBL/GenBank/DDBJ databases">
        <authorList>
            <person name="Zhirakovskaya E."/>
        </authorList>
    </citation>
    <scope>NUCLEOTIDE SEQUENCE [LARGE SCALE GENOMIC DNA]</scope>
    <source>
        <strain evidence="2 3">FBKL4.011</strain>
    </source>
</reference>
<evidence type="ECO:0000313" key="3">
    <source>
        <dbReference type="Proteomes" id="UP000251213"/>
    </source>
</evidence>
<dbReference type="RefSeq" id="WP_113660148.1">
    <property type="nucleotide sequence ID" value="NZ_KZ845675.1"/>
</dbReference>
<keyword evidence="3" id="KW-1185">Reference proteome</keyword>
<organism evidence="2 3">
    <name type="scientific">Thermoflavimicrobium daqui</name>
    <dbReference type="NCBI Taxonomy" id="2137476"/>
    <lineage>
        <taxon>Bacteria</taxon>
        <taxon>Bacillati</taxon>
        <taxon>Bacillota</taxon>
        <taxon>Bacilli</taxon>
        <taxon>Bacillales</taxon>
        <taxon>Thermoactinomycetaceae</taxon>
        <taxon>Thermoflavimicrobium</taxon>
    </lineage>
</organism>
<comment type="caution">
    <text evidence="2">The sequence shown here is derived from an EMBL/GenBank/DDBJ whole genome shotgun (WGS) entry which is preliminary data.</text>
</comment>
<evidence type="ECO:0000259" key="1">
    <source>
        <dbReference type="Pfam" id="PF08291"/>
    </source>
</evidence>
<evidence type="ECO:0000313" key="2">
    <source>
        <dbReference type="EMBL" id="RAL21475.1"/>
    </source>
</evidence>
<dbReference type="Proteomes" id="UP000251213">
    <property type="component" value="Unassembled WGS sequence"/>
</dbReference>
<gene>
    <name evidence="2" type="ORF">DL897_16090</name>
</gene>
<name>A0A364K1I7_9BACL</name>
<dbReference type="InterPro" id="IPR009045">
    <property type="entry name" value="Zn_M74/Hedgehog-like"/>
</dbReference>
<sequence length="285" mass="32129">MKLNRRQFVKLGSLSAVGTIGLANLPFFHASQAIAACSPIKKRLFAPENINEYLPITYDPNDQVEQKDRSGLIRELQIRIGGFIHKSTDDVTTITDKSLRFVRITNHFDQLTRQAMLNFMEAYKITPDYDPVTKELQFSSEVANRLNALEKDDGSTINYDWADFYSKDGMKFMGGNEPDPEVVRENIRMIMWRLEALNKKLGTVLSIRSGFRSIAHNKSVGGSSDSYSTYGIGVDVTHPSFSPSTIASIAKTCGFSGVAILSSSVYLDLRAEFYKTHPKYNQWTW</sequence>
<dbReference type="InterPro" id="IPR013230">
    <property type="entry name" value="Peptidase_M15A_C"/>
</dbReference>
<reference evidence="2 3" key="1">
    <citation type="submission" date="2018-06" db="EMBL/GenBank/DDBJ databases">
        <title>Thermoflavimicrobium daqus sp. nov., a thermophilic microbe isolated from Moutai-flavour Daqu.</title>
        <authorList>
            <person name="Wang X."/>
            <person name="Zhou H."/>
        </authorList>
    </citation>
    <scope>NUCLEOTIDE SEQUENCE [LARGE SCALE GENOMIC DNA]</scope>
    <source>
        <strain evidence="2 3">FBKL4.011</strain>
    </source>
</reference>
<dbReference type="Gene3D" id="3.30.1380.10">
    <property type="match status" value="1"/>
</dbReference>
<dbReference type="AlphaFoldDB" id="A0A364K1I7"/>
<dbReference type="OrthoDB" id="9794294at2"/>
<proteinExistence type="predicted"/>
<dbReference type="EMBL" id="QJKK01000013">
    <property type="protein sequence ID" value="RAL21475.1"/>
    <property type="molecule type" value="Genomic_DNA"/>
</dbReference>
<dbReference type="Pfam" id="PF08291">
    <property type="entry name" value="Peptidase_M15_3"/>
    <property type="match status" value="1"/>
</dbReference>
<protein>
    <recommendedName>
        <fullName evidence="1">Peptidase M15A C-terminal domain-containing protein</fullName>
    </recommendedName>
</protein>
<accession>A0A364K1I7</accession>
<dbReference type="SUPFAM" id="SSF55166">
    <property type="entry name" value="Hedgehog/DD-peptidase"/>
    <property type="match status" value="1"/>
</dbReference>
<dbReference type="InterPro" id="IPR006311">
    <property type="entry name" value="TAT_signal"/>
</dbReference>
<feature type="domain" description="Peptidase M15A C-terminal" evidence="1">
    <location>
        <begin position="187"/>
        <end position="264"/>
    </location>
</feature>